<keyword evidence="2" id="KW-1185">Reference proteome</keyword>
<proteinExistence type="predicted"/>
<organism evidence="1 2">
    <name type="scientific">Geodia barretti</name>
    <name type="common">Barrett's horny sponge</name>
    <dbReference type="NCBI Taxonomy" id="519541"/>
    <lineage>
        <taxon>Eukaryota</taxon>
        <taxon>Metazoa</taxon>
        <taxon>Porifera</taxon>
        <taxon>Demospongiae</taxon>
        <taxon>Heteroscleromorpha</taxon>
        <taxon>Tetractinellida</taxon>
        <taxon>Astrophorina</taxon>
        <taxon>Geodiidae</taxon>
        <taxon>Geodia</taxon>
    </lineage>
</organism>
<reference evidence="1" key="1">
    <citation type="submission" date="2023-03" db="EMBL/GenBank/DDBJ databases">
        <authorList>
            <person name="Steffen K."/>
            <person name="Cardenas P."/>
        </authorList>
    </citation>
    <scope>NUCLEOTIDE SEQUENCE</scope>
</reference>
<name>A0AA35T8G8_GEOBA</name>
<dbReference type="Proteomes" id="UP001174909">
    <property type="component" value="Unassembled WGS sequence"/>
</dbReference>
<sequence length="194" mass="21779">MCAMRSLPLAPKPLTTLHCFDPSYRVPVYLDQPVWGEGRGRGLTTNMMSFCLQLDATIVMSYLQDEGGGRERRVTFQQKLPARVASLLDQMAEQLADSDLDLEGYLRESGLGLVFPRVELCLQEPDQDLVRVDTGLVDCYLTKLSQLHTVLALAQQLSADVQLSSSHKYIAHQTALLYPMCESDSTVPRHQERH</sequence>
<accession>A0AA35T8G8</accession>
<evidence type="ECO:0000313" key="1">
    <source>
        <dbReference type="EMBL" id="CAI8043393.1"/>
    </source>
</evidence>
<comment type="caution">
    <text evidence="1">The sequence shown here is derived from an EMBL/GenBank/DDBJ whole genome shotgun (WGS) entry which is preliminary data.</text>
</comment>
<evidence type="ECO:0000313" key="2">
    <source>
        <dbReference type="Proteomes" id="UP001174909"/>
    </source>
</evidence>
<dbReference type="AlphaFoldDB" id="A0AA35T8G8"/>
<protein>
    <submittedName>
        <fullName evidence="1">Uncharacterized protein</fullName>
    </submittedName>
</protein>
<dbReference type="EMBL" id="CASHTH010003325">
    <property type="protein sequence ID" value="CAI8043393.1"/>
    <property type="molecule type" value="Genomic_DNA"/>
</dbReference>
<gene>
    <name evidence="1" type="ORF">GBAR_LOCUS24073</name>
</gene>